<dbReference type="PANTHER" id="PTHR43399">
    <property type="entry name" value="SUBTILISIN-RELATED"/>
    <property type="match status" value="1"/>
</dbReference>
<name>D9PIL8_9ZZZZ</name>
<dbReference type="GO" id="GO:0006508">
    <property type="term" value="P:proteolysis"/>
    <property type="evidence" value="ECO:0007669"/>
    <property type="project" value="UniProtKB-KW"/>
</dbReference>
<dbReference type="InterPro" id="IPR000209">
    <property type="entry name" value="Peptidase_S8/S53_dom"/>
</dbReference>
<organism evidence="6">
    <name type="scientific">sediment metagenome</name>
    <dbReference type="NCBI Taxonomy" id="749907"/>
    <lineage>
        <taxon>unclassified sequences</taxon>
        <taxon>metagenomes</taxon>
        <taxon>ecological metagenomes</taxon>
    </lineage>
</organism>
<dbReference type="InterPro" id="IPR022398">
    <property type="entry name" value="Peptidase_S8_His-AS"/>
</dbReference>
<evidence type="ECO:0000256" key="2">
    <source>
        <dbReference type="ARBA" id="ARBA00022670"/>
    </source>
</evidence>
<dbReference type="EC" id="3.4.-.-" evidence="6"/>
<dbReference type="SUPFAM" id="SSF52743">
    <property type="entry name" value="Subtilisin-like"/>
    <property type="match status" value="1"/>
</dbReference>
<comment type="similarity">
    <text evidence="1">Belongs to the peptidase S8 family.</text>
</comment>
<evidence type="ECO:0000256" key="3">
    <source>
        <dbReference type="ARBA" id="ARBA00022801"/>
    </source>
</evidence>
<dbReference type="InterPro" id="IPR023828">
    <property type="entry name" value="Peptidase_S8_Ser-AS"/>
</dbReference>
<dbReference type="EMBL" id="ADZX01000440">
    <property type="protein sequence ID" value="EFK96593.1"/>
    <property type="molecule type" value="Genomic_DNA"/>
</dbReference>
<dbReference type="CDD" id="cd07473">
    <property type="entry name" value="Peptidases_S8_Subtilisin_like"/>
    <property type="match status" value="1"/>
</dbReference>
<dbReference type="InterPro" id="IPR023827">
    <property type="entry name" value="Peptidase_S8_Asp-AS"/>
</dbReference>
<comment type="caution">
    <text evidence="6">The sequence shown here is derived from an EMBL/GenBank/DDBJ whole genome shotgun (WGS) entry which is preliminary data.</text>
</comment>
<dbReference type="PROSITE" id="PS00137">
    <property type="entry name" value="SUBTILASE_HIS"/>
    <property type="match status" value="1"/>
</dbReference>
<dbReference type="GO" id="GO:0004252">
    <property type="term" value="F:serine-type endopeptidase activity"/>
    <property type="evidence" value="ECO:0007669"/>
    <property type="project" value="InterPro"/>
</dbReference>
<dbReference type="PANTHER" id="PTHR43399:SF4">
    <property type="entry name" value="CELL WALL-ASSOCIATED PROTEASE"/>
    <property type="match status" value="1"/>
</dbReference>
<protein>
    <submittedName>
        <fullName evidence="6">Peptidase S8 and S53, subtilisin, kexin, sedolisin</fullName>
        <ecNumber evidence="6">3.4.-.-</ecNumber>
    </submittedName>
</protein>
<sequence length="404" mass="43780">MHKSYNILAKKSIIWLVAGLLFFRYSLPAKAIVPNDPEYFRQLPVFEQVNAPAVWDMATGTRDVVVAIIDTGVDFDHPDLKDNMWKNSGEITGNGIDDDNNGFVDDVFGWNFVEDNGLAKAPDIGGFDNEREPLSHGTVIAGLIGAKGNNGIDGAGLNWNIQIMALRAIDNYGSGSYEDIGKAIAYAADNGADIISISFVGNAYDASLHDTLKQAYDKGILVVLAAGNSRQIGGGDLDEIPLFPICFDDMEDNWLLGVTSIDSGNFLSAFANFGTCVDLVAPGENNFSTQKAGSDNDYKSFGGAWQGTSFAVPYAVGTAALIKSVRPDWAAKEIIQAILSTADDVEDINPAYAGRLGYGRVNVEQAVNRALLSRTEQIIDRLCWAQKSKLFCYDIETDKKIFLT</sequence>
<dbReference type="InterPro" id="IPR036852">
    <property type="entry name" value="Peptidase_S8/S53_dom_sf"/>
</dbReference>
<accession>D9PIL8</accession>
<proteinExistence type="inferred from homology"/>
<dbReference type="Pfam" id="PF00082">
    <property type="entry name" value="Peptidase_S8"/>
    <property type="match status" value="1"/>
</dbReference>
<reference evidence="6" key="1">
    <citation type="submission" date="2010-07" db="EMBL/GenBank/DDBJ databases">
        <authorList>
            <consortium name="CONSOLIDER consortium CSD2007-00005"/>
            <person name="Guazzaroni M.-E."/>
            <person name="Richter M."/>
            <person name="Garcia-Salamanca A."/>
            <person name="Yarza P."/>
            <person name="Ferrer M."/>
        </authorList>
    </citation>
    <scope>NUCLEOTIDE SEQUENCE</scope>
</reference>
<dbReference type="PROSITE" id="PS00136">
    <property type="entry name" value="SUBTILASE_ASP"/>
    <property type="match status" value="1"/>
</dbReference>
<dbReference type="InterPro" id="IPR015500">
    <property type="entry name" value="Peptidase_S8_subtilisin-rel"/>
</dbReference>
<keyword evidence="2" id="KW-0645">Protease</keyword>
<keyword evidence="4" id="KW-0720">Serine protease</keyword>
<dbReference type="Gene3D" id="3.40.50.200">
    <property type="entry name" value="Peptidase S8/S53 domain"/>
    <property type="match status" value="1"/>
</dbReference>
<dbReference type="InterPro" id="IPR034204">
    <property type="entry name" value="PfSUB1-like_cat_dom"/>
</dbReference>
<keyword evidence="3 6" id="KW-0378">Hydrolase</keyword>
<evidence type="ECO:0000256" key="1">
    <source>
        <dbReference type="ARBA" id="ARBA00011073"/>
    </source>
</evidence>
<dbReference type="PRINTS" id="PR00723">
    <property type="entry name" value="SUBTILISIN"/>
</dbReference>
<evidence type="ECO:0000259" key="5">
    <source>
        <dbReference type="Pfam" id="PF00082"/>
    </source>
</evidence>
<dbReference type="AlphaFoldDB" id="D9PIL8"/>
<dbReference type="PROSITE" id="PS51892">
    <property type="entry name" value="SUBTILASE"/>
    <property type="match status" value="1"/>
</dbReference>
<evidence type="ECO:0000256" key="4">
    <source>
        <dbReference type="ARBA" id="ARBA00022825"/>
    </source>
</evidence>
<dbReference type="InterPro" id="IPR051048">
    <property type="entry name" value="Peptidase_S8/S53_subtilisin"/>
</dbReference>
<feature type="domain" description="Peptidase S8/S53" evidence="5">
    <location>
        <begin position="62"/>
        <end position="359"/>
    </location>
</feature>
<reference evidence="6" key="2">
    <citation type="journal article" date="2011" name="Microb. Ecol.">
        <title>Taxonomic and Functional Metagenomic Profiling of the Microbial Community in the Anoxic Sediment of a Sub-saline Shallow Lake (Laguna de Carrizo, Central Spain).</title>
        <authorList>
            <person name="Ferrer M."/>
            <person name="Guazzaroni M.E."/>
            <person name="Richter M."/>
            <person name="Garcia-Salamanca A."/>
            <person name="Yarza P."/>
            <person name="Suarez-Suarez A."/>
            <person name="Solano J."/>
            <person name="Alcaide M."/>
            <person name="van Dillewijn P."/>
            <person name="Molina-Henares M.A."/>
            <person name="Lopez-Cortes N."/>
            <person name="Al-Ramahi Y."/>
            <person name="Guerrero C."/>
            <person name="Acosta A."/>
            <person name="de Eugenio L.I."/>
            <person name="Martinez V."/>
            <person name="Marques S."/>
            <person name="Rojo F."/>
            <person name="Santero E."/>
            <person name="Genilloud O."/>
            <person name="Perez-Perez J."/>
            <person name="Rossello-Mora R."/>
            <person name="Ramos J.L."/>
        </authorList>
    </citation>
    <scope>NUCLEOTIDE SEQUENCE</scope>
</reference>
<evidence type="ECO:0000313" key="6">
    <source>
        <dbReference type="EMBL" id="EFK96593.1"/>
    </source>
</evidence>
<gene>
    <name evidence="6" type="ORF">LDC_1376</name>
</gene>
<dbReference type="PROSITE" id="PS00138">
    <property type="entry name" value="SUBTILASE_SER"/>
    <property type="match status" value="1"/>
</dbReference>